<dbReference type="InterPro" id="IPR016151">
    <property type="entry name" value="DNA_mismatch_repair_MutS_N"/>
</dbReference>
<dbReference type="Gene3D" id="1.10.1420.10">
    <property type="match status" value="2"/>
</dbReference>
<dbReference type="SMART" id="SM00534">
    <property type="entry name" value="MUTSac"/>
    <property type="match status" value="1"/>
</dbReference>
<feature type="coiled-coil region" evidence="10">
    <location>
        <begin position="576"/>
        <end position="603"/>
    </location>
</feature>
<dbReference type="GO" id="GO:0030983">
    <property type="term" value="F:mismatched DNA binding"/>
    <property type="evidence" value="ECO:0007669"/>
    <property type="project" value="InterPro"/>
</dbReference>
<keyword evidence="6 9" id="KW-0238">DNA-binding</keyword>
<dbReference type="Proteomes" id="UP001146793">
    <property type="component" value="Unassembled WGS sequence"/>
</dbReference>
<dbReference type="SUPFAM" id="SSF48334">
    <property type="entry name" value="DNA repair protein MutS, domain III"/>
    <property type="match status" value="1"/>
</dbReference>
<dbReference type="Pfam" id="PF00488">
    <property type="entry name" value="MutS_V"/>
    <property type="match status" value="1"/>
</dbReference>
<dbReference type="GO" id="GO:0140664">
    <property type="term" value="F:ATP-dependent DNA damage sensor activity"/>
    <property type="evidence" value="ECO:0007669"/>
    <property type="project" value="InterPro"/>
</dbReference>
<dbReference type="FunFam" id="3.40.50.300:FF:000523">
    <property type="entry name" value="DNA mismatch repair protein"/>
    <property type="match status" value="1"/>
</dbReference>
<comment type="function">
    <text evidence="9">Component of the post-replicative DNA mismatch repair system (MMR).</text>
</comment>
<evidence type="ECO:0000259" key="11">
    <source>
        <dbReference type="PROSITE" id="PS00486"/>
    </source>
</evidence>
<dbReference type="Pfam" id="PF05192">
    <property type="entry name" value="MutS_III"/>
    <property type="match status" value="1"/>
</dbReference>
<keyword evidence="4 9" id="KW-0227">DNA damage</keyword>
<sequence>MKKRTAKLVMSEAAQRVLLAFHLKLPKKTKDLVRFYERKGEPQTYLSLGEDASFIAEEYYGTLATLKTIGKNRNLLDTVTVNQQKFVLVIRDLLLVKRYRIELYTIIKERVKNKWKLAKYASPGNVRQFEDLLFNGEPSGDGSDSSMISLSPIVMSIKLGRVQDKRLLGISFCDSTLHTIGISEIVDNDQFSVLESLCVQIGAKECLIYDNKKLSQEMEYDLKKINEILLKCNIVITEKPKKEFNTNINDIEPDLKRLATKKTNILPLFDQITALGSLQCLIKYLSLLNDEANFGTFRITTFDPMCYMRLDATALEALNLFPSKKEQFQLQKSLTNSSNFAFNNSSLLNSTNLLGLLNKCKTKMGSRKLVLWIKQPVIDKKEIDRRHSIVEAFVEDAGMRCLFRDTHLRTMPDILRIVKRIQRGSAKLIDVVRLYNVSKELVRMKETLLSFEGEQLELLNRAYISILDKFIKPLSKFQKMIEMVIDLEKTEDHQYLINYQYEEELEELYNKRVQVAGDIKDHAKKIKNSFKSLSADKVLFEKGKGTNYYFRVTKVNQKHLKGDRKFIVLESRKNGVKFTTKKLTKLNQESEEIEEKYEKKQQEVVDQVVRVCKSYSTIFDIVCELISEIDVLASFATIASDSVLPYIRPKILEMGKGTIILKESRHPCLEVQEDVNFIPNDLRILPDSCFLIITGPNCFGKSTYIKQIGMIVLMAQIGAFVPCTEATISIRDCILARVGAGDRQLQGISTFMAEMLEASSILKTATKNSLIIIDELGRGTSTADGFGLAWAISEYISTKIGSATLFATHFHELTALESKISSVKNLKVTSTISENTITPLYKVEPGSSDQSLGIRVAELANFPKSVVEKAKEKHEELQLKKNNSILLDNVPEFKESSEMEIEDNTKSKEIEKEIGKELIFQFLNKFKSTQFDRLSPRQTFDLVIKLKKDLLGENNSYIKEILKNSENFEN</sequence>
<keyword evidence="5" id="KW-0067">ATP-binding</keyword>
<feature type="domain" description="DNA mismatch repair proteins mutS family" evidence="11">
    <location>
        <begin position="769"/>
        <end position="785"/>
    </location>
</feature>
<protein>
    <submittedName>
        <fullName evidence="12">DNA mismatch repair protein msh2</fullName>
    </submittedName>
</protein>
<evidence type="ECO:0000256" key="10">
    <source>
        <dbReference type="SAM" id="Coils"/>
    </source>
</evidence>
<reference evidence="12" key="1">
    <citation type="submission" date="2022-08" db="EMBL/GenBank/DDBJ databases">
        <title>Novel sulphate-reducing endosymbionts in the free-living metamonad Anaeramoeba.</title>
        <authorList>
            <person name="Jerlstrom-Hultqvist J."/>
            <person name="Cepicka I."/>
            <person name="Gallot-Lavallee L."/>
            <person name="Salas-Leiva D."/>
            <person name="Curtis B.A."/>
            <person name="Zahonova K."/>
            <person name="Pipaliya S."/>
            <person name="Dacks J."/>
            <person name="Roger A.J."/>
        </authorList>
    </citation>
    <scope>NUCLEOTIDE SEQUENCE</scope>
    <source>
        <strain evidence="12">Busselton2</strain>
    </source>
</reference>
<evidence type="ECO:0000256" key="3">
    <source>
        <dbReference type="ARBA" id="ARBA00022741"/>
    </source>
</evidence>
<dbReference type="InterPro" id="IPR000432">
    <property type="entry name" value="DNA_mismatch_repair_MutS_C"/>
</dbReference>
<dbReference type="InterPro" id="IPR036187">
    <property type="entry name" value="DNA_mismatch_repair_MutS_sf"/>
</dbReference>
<dbReference type="FunFam" id="3.30.420.110:FF:000002">
    <property type="entry name" value="DNA mismatch repair protein"/>
    <property type="match status" value="1"/>
</dbReference>
<evidence type="ECO:0000256" key="4">
    <source>
        <dbReference type="ARBA" id="ARBA00022763"/>
    </source>
</evidence>
<dbReference type="Pfam" id="PF05190">
    <property type="entry name" value="MutS_IV"/>
    <property type="match status" value="1"/>
</dbReference>
<comment type="similarity">
    <text evidence="2 9">Belongs to the DNA mismatch repair MutS family.</text>
</comment>
<evidence type="ECO:0000256" key="2">
    <source>
        <dbReference type="ARBA" id="ARBA00006271"/>
    </source>
</evidence>
<dbReference type="Pfam" id="PF01624">
    <property type="entry name" value="MutS_I"/>
    <property type="match status" value="1"/>
</dbReference>
<keyword evidence="8" id="KW-0539">Nucleus</keyword>
<keyword evidence="10" id="KW-0175">Coiled coil</keyword>
<dbReference type="Gene3D" id="3.30.420.110">
    <property type="entry name" value="MutS, connector domain"/>
    <property type="match status" value="1"/>
</dbReference>
<evidence type="ECO:0000256" key="1">
    <source>
        <dbReference type="ARBA" id="ARBA00004123"/>
    </source>
</evidence>
<dbReference type="PANTHER" id="PTHR11361">
    <property type="entry name" value="DNA MISMATCH REPAIR PROTEIN MUTS FAMILY MEMBER"/>
    <property type="match status" value="1"/>
</dbReference>
<dbReference type="GO" id="GO:0006312">
    <property type="term" value="P:mitotic recombination"/>
    <property type="evidence" value="ECO:0007669"/>
    <property type="project" value="TreeGrafter"/>
</dbReference>
<evidence type="ECO:0000256" key="5">
    <source>
        <dbReference type="ARBA" id="ARBA00022840"/>
    </source>
</evidence>
<evidence type="ECO:0000256" key="8">
    <source>
        <dbReference type="ARBA" id="ARBA00023242"/>
    </source>
</evidence>
<accession>A0AAV8AER2</accession>
<dbReference type="GO" id="GO:0032301">
    <property type="term" value="C:MutSalpha complex"/>
    <property type="evidence" value="ECO:0007669"/>
    <property type="project" value="TreeGrafter"/>
</dbReference>
<dbReference type="InterPro" id="IPR027417">
    <property type="entry name" value="P-loop_NTPase"/>
</dbReference>
<evidence type="ECO:0000256" key="6">
    <source>
        <dbReference type="ARBA" id="ARBA00023125"/>
    </source>
</evidence>
<dbReference type="SUPFAM" id="SSF52540">
    <property type="entry name" value="P-loop containing nucleoside triphosphate hydrolases"/>
    <property type="match status" value="1"/>
</dbReference>
<evidence type="ECO:0000256" key="9">
    <source>
        <dbReference type="RuleBase" id="RU003756"/>
    </source>
</evidence>
<evidence type="ECO:0000313" key="13">
    <source>
        <dbReference type="Proteomes" id="UP001146793"/>
    </source>
</evidence>
<dbReference type="PROSITE" id="PS00486">
    <property type="entry name" value="DNA_MISMATCH_REPAIR_2"/>
    <property type="match status" value="1"/>
</dbReference>
<keyword evidence="7 9" id="KW-0234">DNA repair</keyword>
<dbReference type="InterPro" id="IPR007860">
    <property type="entry name" value="DNA_mmatch_repair_MutS_con_dom"/>
</dbReference>
<dbReference type="SMART" id="SM00533">
    <property type="entry name" value="MUTSd"/>
    <property type="match status" value="1"/>
</dbReference>
<dbReference type="InterPro" id="IPR011184">
    <property type="entry name" value="DNA_mismatch_repair_Msh2"/>
</dbReference>
<gene>
    <name evidence="12" type="ORF">M0812_04887</name>
</gene>
<dbReference type="Pfam" id="PF05188">
    <property type="entry name" value="MutS_II"/>
    <property type="match status" value="1"/>
</dbReference>
<dbReference type="InterPro" id="IPR007696">
    <property type="entry name" value="DNA_mismatch_repair_MutS_core"/>
</dbReference>
<evidence type="ECO:0000256" key="7">
    <source>
        <dbReference type="ARBA" id="ARBA00023204"/>
    </source>
</evidence>
<dbReference type="InterPro" id="IPR036678">
    <property type="entry name" value="MutS_con_dom_sf"/>
</dbReference>
<dbReference type="InterPro" id="IPR045076">
    <property type="entry name" value="MutS"/>
</dbReference>
<dbReference type="PANTHER" id="PTHR11361:SF35">
    <property type="entry name" value="DNA MISMATCH REPAIR PROTEIN MSH2"/>
    <property type="match status" value="1"/>
</dbReference>
<comment type="subcellular location">
    <subcellularLocation>
        <location evidence="1">Nucleus</location>
    </subcellularLocation>
</comment>
<dbReference type="EMBL" id="JANTQA010000010">
    <property type="protein sequence ID" value="KAJ3451217.1"/>
    <property type="molecule type" value="Genomic_DNA"/>
</dbReference>
<name>A0AAV8AER2_9EUKA</name>
<dbReference type="InterPro" id="IPR007695">
    <property type="entry name" value="DNA_mismatch_repair_MutS-lik_N"/>
</dbReference>
<organism evidence="12 13">
    <name type="scientific">Anaeramoeba flamelloides</name>
    <dbReference type="NCBI Taxonomy" id="1746091"/>
    <lineage>
        <taxon>Eukaryota</taxon>
        <taxon>Metamonada</taxon>
        <taxon>Anaeramoebidae</taxon>
        <taxon>Anaeramoeba</taxon>
    </lineage>
</organism>
<dbReference type="GO" id="GO:0006298">
    <property type="term" value="P:mismatch repair"/>
    <property type="evidence" value="ECO:0007669"/>
    <property type="project" value="InterPro"/>
</dbReference>
<keyword evidence="3 9" id="KW-0547">Nucleotide-binding</keyword>
<dbReference type="PIRSF" id="PIRSF005813">
    <property type="entry name" value="MSH2"/>
    <property type="match status" value="1"/>
</dbReference>
<comment type="caution">
    <text evidence="12">The sequence shown here is derived from an EMBL/GenBank/DDBJ whole genome shotgun (WGS) entry which is preliminary data.</text>
</comment>
<dbReference type="Gene3D" id="3.40.1170.10">
    <property type="entry name" value="DNA repair protein MutS, domain I"/>
    <property type="match status" value="1"/>
</dbReference>
<evidence type="ECO:0000313" key="12">
    <source>
        <dbReference type="EMBL" id="KAJ3451217.1"/>
    </source>
</evidence>
<dbReference type="InterPro" id="IPR007861">
    <property type="entry name" value="DNA_mismatch_repair_MutS_clamp"/>
</dbReference>
<proteinExistence type="inferred from homology"/>
<dbReference type="AlphaFoldDB" id="A0AAV8AER2"/>
<dbReference type="Gene3D" id="3.40.50.300">
    <property type="entry name" value="P-loop containing nucleotide triphosphate hydrolases"/>
    <property type="match status" value="1"/>
</dbReference>
<dbReference type="GO" id="GO:0005524">
    <property type="term" value="F:ATP binding"/>
    <property type="evidence" value="ECO:0007669"/>
    <property type="project" value="UniProtKB-KW"/>
</dbReference>